<keyword evidence="4" id="KW-1185">Reference proteome</keyword>
<name>A0A8K0NSW9_9TREE</name>
<sequence>MLNVLSDAAVAGKRADNGFKKTTWEEVALQVNAIRQRGGLKDVRSCKGRLNTLKTDRWKPIKELMAKSGSGWDDERHVVTLPERAWQELKELNTPRSKLLLSWRNRPYKLYHQLDALVSDTVADGRYALNPFAEAGPQLQGSQDQVGKNTKEDARFVQSDSSDDTDDDLNSTPSKPPQKRQRPTKQNELAERLDRLDERLVEIAKRDPETSLERAFAKLADVVEEYKLDEQEHGRIVDYFTDRPTRAIAFLAVPPAFLERSVRRIVKMEEDRENREEEDRAAKRSRTSRGTEFDRW</sequence>
<feature type="compositionally biased region" description="Polar residues" evidence="1">
    <location>
        <begin position="139"/>
        <end position="148"/>
    </location>
</feature>
<comment type="caution">
    <text evidence="3">The sequence shown here is derived from an EMBL/GenBank/DDBJ whole genome shotgun (WGS) entry which is preliminary data.</text>
</comment>
<dbReference type="Pfam" id="PF12776">
    <property type="entry name" value="Myb_DNA-bind_3"/>
    <property type="match status" value="1"/>
</dbReference>
<feature type="region of interest" description="Disordered" evidence="1">
    <location>
        <begin position="269"/>
        <end position="296"/>
    </location>
</feature>
<feature type="domain" description="Myb/SANT-like" evidence="2">
    <location>
        <begin position="3"/>
        <end position="88"/>
    </location>
</feature>
<dbReference type="PANTHER" id="PTHR47072:SF4">
    <property type="entry name" value="MYB_SANT-LIKE DOMAIN-CONTAINING PROTEIN"/>
    <property type="match status" value="1"/>
</dbReference>
<feature type="compositionally biased region" description="Basic and acidic residues" evidence="1">
    <location>
        <begin position="269"/>
        <end position="282"/>
    </location>
</feature>
<evidence type="ECO:0000313" key="4">
    <source>
        <dbReference type="Proteomes" id="UP000812966"/>
    </source>
</evidence>
<evidence type="ECO:0000256" key="1">
    <source>
        <dbReference type="SAM" id="MobiDB-lite"/>
    </source>
</evidence>
<dbReference type="EMBL" id="JABELV010000011">
    <property type="protein sequence ID" value="KAG7571148.1"/>
    <property type="molecule type" value="Genomic_DNA"/>
</dbReference>
<accession>A0A8K0NSW9</accession>
<organism evidence="3 4">
    <name type="scientific">Filobasidium floriforme</name>
    <dbReference type="NCBI Taxonomy" id="5210"/>
    <lineage>
        <taxon>Eukaryota</taxon>
        <taxon>Fungi</taxon>
        <taxon>Dikarya</taxon>
        <taxon>Basidiomycota</taxon>
        <taxon>Agaricomycotina</taxon>
        <taxon>Tremellomycetes</taxon>
        <taxon>Filobasidiales</taxon>
        <taxon>Filobasidiaceae</taxon>
        <taxon>Filobasidium</taxon>
    </lineage>
</organism>
<feature type="region of interest" description="Disordered" evidence="1">
    <location>
        <begin position="134"/>
        <end position="188"/>
    </location>
</feature>
<reference evidence="3" key="1">
    <citation type="submission" date="2020-04" db="EMBL/GenBank/DDBJ databases">
        <title>Analysis of mating type loci in Filobasidium floriforme.</title>
        <authorList>
            <person name="Nowrousian M."/>
        </authorList>
    </citation>
    <scope>NUCLEOTIDE SEQUENCE</scope>
    <source>
        <strain evidence="3">CBS 6242</strain>
    </source>
</reference>
<dbReference type="PANTHER" id="PTHR47072">
    <property type="match status" value="1"/>
</dbReference>
<dbReference type="InterPro" id="IPR024752">
    <property type="entry name" value="Myb/SANT-like_dom"/>
</dbReference>
<protein>
    <recommendedName>
        <fullName evidence="2">Myb/SANT-like domain-containing protein</fullName>
    </recommendedName>
</protein>
<evidence type="ECO:0000259" key="2">
    <source>
        <dbReference type="Pfam" id="PF12776"/>
    </source>
</evidence>
<evidence type="ECO:0000313" key="3">
    <source>
        <dbReference type="EMBL" id="KAG7571148.1"/>
    </source>
</evidence>
<proteinExistence type="predicted"/>
<gene>
    <name evidence="3" type="ORF">FFLO_00973</name>
</gene>
<dbReference type="AlphaFoldDB" id="A0A8K0NSW9"/>
<dbReference type="Proteomes" id="UP000812966">
    <property type="component" value="Unassembled WGS sequence"/>
</dbReference>